<reference evidence="2 3" key="1">
    <citation type="submission" date="2015-10" db="EMBL/GenBank/DDBJ databases">
        <title>Corynebacteirum lowii and Corynebacterium oculi species nova, derived from human clinical disease and and emended description of Corynebacterium mastiditis.</title>
        <authorList>
            <person name="Bernard K."/>
            <person name="Pacheco A.L."/>
            <person name="Mcdougall C."/>
            <person name="Burtx T."/>
            <person name="Weibe D."/>
            <person name="Tyler S."/>
            <person name="Olson A.B."/>
            <person name="Cnockaert M."/>
            <person name="Eguchi H."/>
            <person name="Kuwahara T."/>
            <person name="Nakayama-Imaohji H."/>
            <person name="Boudewijins M."/>
            <person name="Van Hoecke F."/>
            <person name="Bernier A.-M."/>
            <person name="Vandamme P."/>
        </authorList>
    </citation>
    <scope>NUCLEOTIDE SEQUENCE [LARGE SCALE GENOMIC DNA]</scope>
    <source>
        <strain evidence="2 3">NML 130206</strain>
    </source>
</reference>
<keyword evidence="1" id="KW-1133">Transmembrane helix</keyword>
<evidence type="ECO:0000313" key="3">
    <source>
        <dbReference type="Proteomes" id="UP000050488"/>
    </source>
</evidence>
<dbReference type="EMBL" id="LKEV01000005">
    <property type="protein sequence ID" value="KQB85873.1"/>
    <property type="molecule type" value="Genomic_DNA"/>
</dbReference>
<dbReference type="PATRIC" id="fig|1544413.3.peg.1618"/>
<comment type="caution">
    <text evidence="2">The sequence shown here is derived from an EMBL/GenBank/DDBJ whole genome shotgun (WGS) entry which is preliminary data.</text>
</comment>
<keyword evidence="1" id="KW-0812">Transmembrane</keyword>
<organism evidence="2 3">
    <name type="scientific">Corynebacterium lowii</name>
    <dbReference type="NCBI Taxonomy" id="1544413"/>
    <lineage>
        <taxon>Bacteria</taxon>
        <taxon>Bacillati</taxon>
        <taxon>Actinomycetota</taxon>
        <taxon>Actinomycetes</taxon>
        <taxon>Mycobacteriales</taxon>
        <taxon>Corynebacteriaceae</taxon>
        <taxon>Corynebacterium</taxon>
    </lineage>
</organism>
<keyword evidence="1" id="KW-0472">Membrane</keyword>
<dbReference type="Proteomes" id="UP000050488">
    <property type="component" value="Unassembled WGS sequence"/>
</dbReference>
<accession>A0A0Q0UGY5</accession>
<protein>
    <submittedName>
        <fullName evidence="2">Uncharacterized protein</fullName>
    </submittedName>
</protein>
<feature type="transmembrane region" description="Helical" evidence="1">
    <location>
        <begin position="17"/>
        <end position="34"/>
    </location>
</feature>
<dbReference type="AlphaFoldDB" id="A0A0Q0UGY5"/>
<sequence length="35" mass="4009">MTTNTPQHQEPSRKQRLPWIIGALMLAMLMSSLAR</sequence>
<name>A0A0Q0UGY5_9CORY</name>
<evidence type="ECO:0000313" key="2">
    <source>
        <dbReference type="EMBL" id="KQB85873.1"/>
    </source>
</evidence>
<gene>
    <name evidence="2" type="ORF">Clow_01613</name>
</gene>
<proteinExistence type="predicted"/>
<evidence type="ECO:0000256" key="1">
    <source>
        <dbReference type="SAM" id="Phobius"/>
    </source>
</evidence>
<keyword evidence="3" id="KW-1185">Reference proteome</keyword>